<reference evidence="1 2" key="1">
    <citation type="submission" date="2018-11" db="EMBL/GenBank/DDBJ databases">
        <authorList>
            <person name="Zhou Z."/>
            <person name="Wang G."/>
        </authorList>
    </citation>
    <scope>NUCLEOTIDE SEQUENCE [LARGE SCALE GENOMIC DNA]</scope>
    <source>
        <strain evidence="1 2">KCTC42998</strain>
    </source>
</reference>
<dbReference type="Gene3D" id="1.50.10.100">
    <property type="entry name" value="Chondroitin AC/alginate lyase"/>
    <property type="match status" value="1"/>
</dbReference>
<name>A0A3P1CCG7_9BACT</name>
<dbReference type="Proteomes" id="UP000274271">
    <property type="component" value="Unassembled WGS sequence"/>
</dbReference>
<evidence type="ECO:0000313" key="1">
    <source>
        <dbReference type="EMBL" id="RRB10975.1"/>
    </source>
</evidence>
<gene>
    <name evidence="1" type="ORF">EHT87_27935</name>
</gene>
<evidence type="ECO:0000313" key="2">
    <source>
        <dbReference type="Proteomes" id="UP000274271"/>
    </source>
</evidence>
<dbReference type="EMBL" id="RQJP01000006">
    <property type="protein sequence ID" value="RRB10975.1"/>
    <property type="molecule type" value="Genomic_DNA"/>
</dbReference>
<dbReference type="RefSeq" id="WP_124910066.1">
    <property type="nucleotide sequence ID" value="NZ_RQJP01000006.1"/>
</dbReference>
<dbReference type="InterPro" id="IPR008929">
    <property type="entry name" value="Chondroitin_lyas"/>
</dbReference>
<sequence length="569" mass="63512">MNRRTFVALGATTLGIFPILSSTGFPNLAPTKPEWLLEWIKINDQQLATIYKPIKITDPANRFVGGYMNDMDMPNPQSTAGFIIRACTLIGCPESTHYQSKALLNEVEAAARALLKMQHDDGTIDLLETNFHSTPDTAFVLENIIPAYTFLKQASMNGSETTLTLLKTFLQKAGDALSVGGIHTPNHRWVVSAALTRLNDVFPDPRYTNRIDQWLAEHIDLDPDGQFNEKSTNTYSPIVNRSLIILARGLKKPELFEPVRKNLMMTLYYVHPNGEIVTEASNRQDKGTIGNMARYYYCYRYMALLDKNGEMAALCRLIEKTCPKEQLAGYLNYFLEDPTLWRELPASKPLPTNYAKAFPFSGVVRIRRGNWDSTLLSNNASWLTFHKGNAVLQGMRMATTFFGKGQFDSTKIEQQGDSWVLQKSLDGPYYQPFSRDQIDPSGDWDKMPRANRRQSEIQKLDTTVKIKETANGLQIAIDIVGTAGVPVALELIFRAGGTLAGVTKHPKKDNAYLLSGESGSYTVGSDVIKFGPGTVEHKGVQLRGALPAMDTPTVYLTGFTPFHHTFFLS</sequence>
<dbReference type="OrthoDB" id="1290722at2"/>
<dbReference type="SUPFAM" id="SSF48230">
    <property type="entry name" value="Chondroitin AC/alginate lyase"/>
    <property type="match status" value="1"/>
</dbReference>
<accession>A0A3P1CCG7</accession>
<organism evidence="1 2">
    <name type="scientific">Larkinella knui</name>
    <dbReference type="NCBI Taxonomy" id="2025310"/>
    <lineage>
        <taxon>Bacteria</taxon>
        <taxon>Pseudomonadati</taxon>
        <taxon>Bacteroidota</taxon>
        <taxon>Cytophagia</taxon>
        <taxon>Cytophagales</taxon>
        <taxon>Spirosomataceae</taxon>
        <taxon>Larkinella</taxon>
    </lineage>
</organism>
<keyword evidence="2" id="KW-1185">Reference proteome</keyword>
<dbReference type="AlphaFoldDB" id="A0A3P1CCG7"/>
<proteinExistence type="predicted"/>
<protein>
    <submittedName>
        <fullName evidence="1">Uncharacterized protein</fullName>
    </submittedName>
</protein>
<comment type="caution">
    <text evidence="1">The sequence shown here is derived from an EMBL/GenBank/DDBJ whole genome shotgun (WGS) entry which is preliminary data.</text>
</comment>